<evidence type="ECO:0000256" key="2">
    <source>
        <dbReference type="ARBA" id="ARBA00023002"/>
    </source>
</evidence>
<keyword evidence="2" id="KW-0560">Oxidoreductase</keyword>
<evidence type="ECO:0000256" key="1">
    <source>
        <dbReference type="ARBA" id="ARBA00006484"/>
    </source>
</evidence>
<keyword evidence="4" id="KW-1185">Reference proteome</keyword>
<reference evidence="3" key="1">
    <citation type="submission" date="2022-05" db="EMBL/GenBank/DDBJ databases">
        <authorList>
            <person name="Jo J.-H."/>
            <person name="Im W.-T."/>
        </authorList>
    </citation>
    <scope>NUCLEOTIDE SEQUENCE</scope>
    <source>
        <strain evidence="3">SE158</strain>
    </source>
</reference>
<dbReference type="Proteomes" id="UP001165363">
    <property type="component" value="Unassembled WGS sequence"/>
</dbReference>
<dbReference type="InterPro" id="IPR002347">
    <property type="entry name" value="SDR_fam"/>
</dbReference>
<accession>A0ABT0RNZ5</accession>
<protein>
    <submittedName>
        <fullName evidence="3">SDR family oxidoreductase</fullName>
    </submittedName>
</protein>
<dbReference type="SUPFAM" id="SSF51735">
    <property type="entry name" value="NAD(P)-binding Rossmann-fold domains"/>
    <property type="match status" value="1"/>
</dbReference>
<gene>
    <name evidence="3" type="ORF">LZ536_09975</name>
</gene>
<dbReference type="InterPro" id="IPR036291">
    <property type="entry name" value="NAD(P)-bd_dom_sf"/>
</dbReference>
<dbReference type="Pfam" id="PF13561">
    <property type="entry name" value="adh_short_C2"/>
    <property type="match status" value="1"/>
</dbReference>
<comment type="similarity">
    <text evidence="1">Belongs to the short-chain dehydrogenases/reductases (SDR) family.</text>
</comment>
<comment type="caution">
    <text evidence="3">The sequence shown here is derived from an EMBL/GenBank/DDBJ whole genome shotgun (WGS) entry which is preliminary data.</text>
</comment>
<organism evidence="3 4">
    <name type="scientific">Sphingomonas alba</name>
    <dbReference type="NCBI Taxonomy" id="2908208"/>
    <lineage>
        <taxon>Bacteria</taxon>
        <taxon>Pseudomonadati</taxon>
        <taxon>Pseudomonadota</taxon>
        <taxon>Alphaproteobacteria</taxon>
        <taxon>Sphingomonadales</taxon>
        <taxon>Sphingomonadaceae</taxon>
        <taxon>Sphingomonas</taxon>
    </lineage>
</organism>
<evidence type="ECO:0000313" key="4">
    <source>
        <dbReference type="Proteomes" id="UP001165363"/>
    </source>
</evidence>
<proteinExistence type="inferred from homology"/>
<evidence type="ECO:0000313" key="3">
    <source>
        <dbReference type="EMBL" id="MCL6684225.1"/>
    </source>
</evidence>
<dbReference type="Gene3D" id="3.40.50.720">
    <property type="entry name" value="NAD(P)-binding Rossmann-like Domain"/>
    <property type="match status" value="1"/>
</dbReference>
<dbReference type="PANTHER" id="PTHR43639">
    <property type="entry name" value="OXIDOREDUCTASE, SHORT-CHAIN DEHYDROGENASE/REDUCTASE FAMILY (AFU_ORTHOLOGUE AFUA_5G02870)"/>
    <property type="match status" value="1"/>
</dbReference>
<name>A0ABT0RNZ5_9SPHN</name>
<dbReference type="RefSeq" id="WP_249848649.1">
    <property type="nucleotide sequence ID" value="NZ_JAMGBD010000002.1"/>
</dbReference>
<sequence>MESRTAIVTGAAKRVGRVIAETLLADGWTVVAHAHHEGDDVPPGAIRVVADLAERECASRIFEAANRLPPVRLLVNNAARFAPDTLGSFDSAELDAHMAVNLRAPVLLTEALASQHESGDALVINLLDAKLSAPNPDFLSYTLSKQALAGFTELAARALAGRGIRVCGIAPALMLRSPGQDEDNYRSMHEFNPLKRGVEPDDVAAAVRFLAATPTMTGEILTIDGGQRFWGLSRDVQFLSPYGDSDVSEGR</sequence>
<dbReference type="PRINTS" id="PR00081">
    <property type="entry name" value="GDHRDH"/>
</dbReference>
<dbReference type="PANTHER" id="PTHR43639:SF1">
    <property type="entry name" value="SHORT-CHAIN DEHYDROGENASE_REDUCTASE FAMILY PROTEIN"/>
    <property type="match status" value="1"/>
</dbReference>
<dbReference type="EMBL" id="JAMGBD010000002">
    <property type="protein sequence ID" value="MCL6684225.1"/>
    <property type="molecule type" value="Genomic_DNA"/>
</dbReference>